<proteinExistence type="predicted"/>
<dbReference type="Proteomes" id="UP001156627">
    <property type="component" value="Unassembled WGS sequence"/>
</dbReference>
<keyword evidence="2" id="KW-1185">Reference proteome</keyword>
<dbReference type="RefSeq" id="WP_284332920.1">
    <property type="nucleotide sequence ID" value="NZ_BSOA01000035.1"/>
</dbReference>
<accession>A0ABQ5XFQ0</accession>
<sequence>MIYLPPPINTFAQQTTVVSQDSQKTLPSKTIVLESECREVGNSDVYTESAYNNFVIGGAVFDSLGYKYSTTTGNYELPKEVRDSLKIAEETPPSHGTLFQTEADKKHFLFSYRANTDYIGKDSFVVGVNVRNQSGLLIHYSLKFYLSVVSQITNTDEMPSTCANLKF</sequence>
<evidence type="ECO:0000313" key="1">
    <source>
        <dbReference type="EMBL" id="GLQ89481.1"/>
    </source>
</evidence>
<comment type="caution">
    <text evidence="1">The sequence shown here is derived from an EMBL/GenBank/DDBJ whole genome shotgun (WGS) entry which is preliminary data.</text>
</comment>
<reference evidence="2" key="1">
    <citation type="journal article" date="2019" name="Int. J. Syst. Evol. Microbiol.">
        <title>The Global Catalogue of Microorganisms (GCM) 10K type strain sequencing project: providing services to taxonomists for standard genome sequencing and annotation.</title>
        <authorList>
            <consortium name="The Broad Institute Genomics Platform"/>
            <consortium name="The Broad Institute Genome Sequencing Center for Infectious Disease"/>
            <person name="Wu L."/>
            <person name="Ma J."/>
        </authorList>
    </citation>
    <scope>NUCLEOTIDE SEQUENCE [LARGE SCALE GENOMIC DNA]</scope>
    <source>
        <strain evidence="2">NBRC 111981</strain>
    </source>
</reference>
<dbReference type="EMBL" id="BSOA01000035">
    <property type="protein sequence ID" value="GLQ89481.1"/>
    <property type="molecule type" value="Genomic_DNA"/>
</dbReference>
<gene>
    <name evidence="1" type="ORF">GCM10007898_30540</name>
</gene>
<evidence type="ECO:0000313" key="2">
    <source>
        <dbReference type="Proteomes" id="UP001156627"/>
    </source>
</evidence>
<protein>
    <submittedName>
        <fullName evidence="1">Uncharacterized protein</fullName>
    </submittedName>
</protein>
<name>A0ABQ5XFQ0_9GAMM</name>
<organism evidence="1 2">
    <name type="scientific">Dyella flagellata</name>
    <dbReference type="NCBI Taxonomy" id="1867833"/>
    <lineage>
        <taxon>Bacteria</taxon>
        <taxon>Pseudomonadati</taxon>
        <taxon>Pseudomonadota</taxon>
        <taxon>Gammaproteobacteria</taxon>
        <taxon>Lysobacterales</taxon>
        <taxon>Rhodanobacteraceae</taxon>
        <taxon>Dyella</taxon>
    </lineage>
</organism>